<dbReference type="OrthoDB" id="9891968at2"/>
<dbReference type="PATRIC" id="fig|1234597.4.peg.1010"/>
<dbReference type="EMBL" id="AOGE01000011">
    <property type="protein sequence ID" value="ELT50248.1"/>
    <property type="molecule type" value="Genomic_DNA"/>
</dbReference>
<comment type="caution">
    <text evidence="1">The sequence shown here is derived from an EMBL/GenBank/DDBJ whole genome shotgun (WGS) entry which is preliminary data.</text>
</comment>
<name>M5JRB6_9HYPH</name>
<accession>M5JRB6</accession>
<gene>
    <name evidence="1" type="ORF">D584_04868</name>
</gene>
<dbReference type="RefSeq" id="WP_006470838.1">
    <property type="nucleotide sequence ID" value="NZ_AOGE01000011.1"/>
</dbReference>
<organism evidence="1 2">
    <name type="scientific">Brucella intermedia M86</name>
    <dbReference type="NCBI Taxonomy" id="1234597"/>
    <lineage>
        <taxon>Bacteria</taxon>
        <taxon>Pseudomonadati</taxon>
        <taxon>Pseudomonadota</taxon>
        <taxon>Alphaproteobacteria</taxon>
        <taxon>Hyphomicrobiales</taxon>
        <taxon>Brucellaceae</taxon>
        <taxon>Brucella/Ochrobactrum group</taxon>
        <taxon>Brucella</taxon>
    </lineage>
</organism>
<sequence>MMQNFLRRLDDAACALLTGHSRRDLDRVHLRRLKILVRREIARLEREAREHEYFSFRATFCRSLAQSLASRLEGVVNSIDGDAYRVLLDHLHIERVNLHARRKFQWDYWHSLDDFNKARIHCPVMPIIDPASEQYGKLFKGLGDRRIFDPFHDKGGFRIRHWHRAVTPFFRWLVRPLQRVKVSGPP</sequence>
<dbReference type="Proteomes" id="UP000011971">
    <property type="component" value="Unassembled WGS sequence"/>
</dbReference>
<proteinExistence type="predicted"/>
<dbReference type="AlphaFoldDB" id="M5JRB6"/>
<evidence type="ECO:0000313" key="1">
    <source>
        <dbReference type="EMBL" id="ELT50248.1"/>
    </source>
</evidence>
<protein>
    <submittedName>
        <fullName evidence="1">Uncharacterized protein</fullName>
    </submittedName>
</protein>
<evidence type="ECO:0000313" key="2">
    <source>
        <dbReference type="Proteomes" id="UP000011971"/>
    </source>
</evidence>
<reference evidence="1 2" key="1">
    <citation type="journal article" date="2013" name="Gut Pathog.">
        <title>Draft genome of Ochrobactrum intermedium strain M86 isolated from non-ulcer dyspeptic individual from India.</title>
        <authorList>
            <person name="Kulkarni G."/>
            <person name="Dhotre D."/>
            <person name="Dharne M."/>
            <person name="Shetty S."/>
            <person name="Chowdhury S."/>
            <person name="Misra V."/>
            <person name="Misra S."/>
            <person name="Patole M."/>
            <person name="Shouche Y."/>
        </authorList>
    </citation>
    <scope>NUCLEOTIDE SEQUENCE [LARGE SCALE GENOMIC DNA]</scope>
    <source>
        <strain evidence="1 2">M86</strain>
    </source>
</reference>